<dbReference type="InterPro" id="IPR001878">
    <property type="entry name" value="Znf_CCHC"/>
</dbReference>
<accession>A0ABM1VQJ9</accession>
<dbReference type="Proteomes" id="UP000694888">
    <property type="component" value="Unplaced"/>
</dbReference>
<evidence type="ECO:0000256" key="1">
    <source>
        <dbReference type="ARBA" id="ARBA00004123"/>
    </source>
</evidence>
<dbReference type="Gene3D" id="1.10.10.1460">
    <property type="match status" value="1"/>
</dbReference>
<evidence type="ECO:0000256" key="4">
    <source>
        <dbReference type="SAM" id="MobiDB-lite"/>
    </source>
</evidence>
<dbReference type="CDD" id="cd22289">
    <property type="entry name" value="RecQL4_SLD2_NTD"/>
    <property type="match status" value="1"/>
</dbReference>
<keyword evidence="7" id="KW-0547">Nucleotide-binding</keyword>
<keyword evidence="7" id="KW-0067">ATP-binding</keyword>
<dbReference type="SUPFAM" id="SSF57756">
    <property type="entry name" value="Retrovirus zinc finger-like domains"/>
    <property type="match status" value="1"/>
</dbReference>
<evidence type="ECO:0000256" key="3">
    <source>
        <dbReference type="PROSITE-ProRule" id="PRU00047"/>
    </source>
</evidence>
<comment type="subcellular location">
    <subcellularLocation>
        <location evidence="1">Nucleus</location>
    </subcellularLocation>
</comment>
<proteinExistence type="predicted"/>
<feature type="region of interest" description="Disordered" evidence="4">
    <location>
        <begin position="405"/>
        <end position="478"/>
    </location>
</feature>
<dbReference type="InterPro" id="IPR021110">
    <property type="entry name" value="DNA_rep_checkpnt_protein"/>
</dbReference>
<feature type="compositionally biased region" description="Low complexity" evidence="4">
    <location>
        <begin position="90"/>
        <end position="102"/>
    </location>
</feature>
<keyword evidence="7" id="KW-0378">Hydrolase</keyword>
<protein>
    <submittedName>
        <fullName evidence="7">ATP-dependent DNA helicase Q4</fullName>
    </submittedName>
</protein>
<dbReference type="GO" id="GO:0004386">
    <property type="term" value="F:helicase activity"/>
    <property type="evidence" value="ECO:0007669"/>
    <property type="project" value="UniProtKB-KW"/>
</dbReference>
<feature type="region of interest" description="Disordered" evidence="4">
    <location>
        <begin position="27"/>
        <end position="104"/>
    </location>
</feature>
<feature type="compositionally biased region" description="Basic and acidic residues" evidence="4">
    <location>
        <begin position="444"/>
        <end position="453"/>
    </location>
</feature>
<feature type="compositionally biased region" description="Basic and acidic residues" evidence="4">
    <location>
        <begin position="150"/>
        <end position="162"/>
    </location>
</feature>
<feature type="region of interest" description="Disordered" evidence="4">
    <location>
        <begin position="293"/>
        <end position="314"/>
    </location>
</feature>
<evidence type="ECO:0000256" key="2">
    <source>
        <dbReference type="ARBA" id="ARBA00023242"/>
    </source>
</evidence>
<reference evidence="7" key="1">
    <citation type="submission" date="2025-08" db="UniProtKB">
        <authorList>
            <consortium name="RefSeq"/>
        </authorList>
    </citation>
    <scope>IDENTIFICATION</scope>
</reference>
<gene>
    <name evidence="7" type="primary">LOC101864132</name>
</gene>
<feature type="compositionally biased region" description="Polar residues" evidence="4">
    <location>
        <begin position="305"/>
        <end position="314"/>
    </location>
</feature>
<evidence type="ECO:0000259" key="5">
    <source>
        <dbReference type="PROSITE" id="PS50158"/>
    </source>
</evidence>
<feature type="compositionally biased region" description="Polar residues" evidence="4">
    <location>
        <begin position="139"/>
        <end position="149"/>
    </location>
</feature>
<keyword evidence="6" id="KW-1185">Reference proteome</keyword>
<dbReference type="GeneID" id="101864132"/>
<organism evidence="6 7">
    <name type="scientific">Aplysia californica</name>
    <name type="common">California sea hare</name>
    <dbReference type="NCBI Taxonomy" id="6500"/>
    <lineage>
        <taxon>Eukaryota</taxon>
        <taxon>Metazoa</taxon>
        <taxon>Spiralia</taxon>
        <taxon>Lophotrochozoa</taxon>
        <taxon>Mollusca</taxon>
        <taxon>Gastropoda</taxon>
        <taxon>Heterobranchia</taxon>
        <taxon>Euthyneura</taxon>
        <taxon>Tectipleura</taxon>
        <taxon>Aplysiida</taxon>
        <taxon>Aplysioidea</taxon>
        <taxon>Aplysiidae</taxon>
        <taxon>Aplysia</taxon>
    </lineage>
</organism>
<dbReference type="Pfam" id="PF11719">
    <property type="entry name" value="Drc1-Sld2"/>
    <property type="match status" value="1"/>
</dbReference>
<sequence>MSGDCEDIHSVRKALKQWESAFYIVHRRKPDRNDINQAPVDIQDKYRHYNDLKRRSSSSSSQEVSQKPTTSKDDSSGGVWGVELNKKPVTTDSETSSTGSKSDSLHKLGAKLFKSFEKQACHTASHEHRNNKGLKKSLSRTLPQGTASGSKEKQAAVDDRNSFGKSSSSNVLPVANDRSQPTVGDAGGDDVCSDDFVIKSGIFGAAGKALSLSSREASRNQKPHSKPRRSFLTASVKLRPEDTDERGSTPSENVEENFKFQKYDVDNDNEFITSSSAGGSSGSFRMVTSNLDKSQISNSREKSGENNSSDGKSDIFSSIKNVSVTPKDLNLDVCPEKFVSAVHSSAVCSKSLDKISTAEESLDAVCNAESRLKTCERVTQKTKVHTNWITKRAADSNECNMVEPVDTLVHTSRQTRKRKNSGDERQTADGPVHENSTPGCGKSVQEEDSHLDIPDSSGAGSSKVKKKTTAAASATRKRSAASMNENYVCLNMKKKGYRRKGAGMTGSQLRKKQWKAKMAARSQSYGSNKCFKCGQEGHWANKCKGKAKMGKDLDPSQVDKSSVDEADFPSLREAAMMSCGVKESASVSSAAAPDDISDIEAAVIREREEDPAPPAPPPVFSSVADDVTGEMRTALDSFGFADFRPGQEHSITRILQGKSLPWL</sequence>
<keyword evidence="2" id="KW-0539">Nucleus</keyword>
<keyword evidence="3" id="KW-0862">Zinc</keyword>
<keyword evidence="3" id="KW-0479">Metal-binding</keyword>
<dbReference type="Pfam" id="PF00098">
    <property type="entry name" value="zf-CCHC"/>
    <property type="match status" value="1"/>
</dbReference>
<feature type="domain" description="CCHC-type" evidence="5">
    <location>
        <begin position="529"/>
        <end position="544"/>
    </location>
</feature>
<keyword evidence="3" id="KW-0863">Zinc-finger</keyword>
<feature type="compositionally biased region" description="Basic and acidic residues" evidence="4">
    <location>
        <begin position="121"/>
        <end position="130"/>
    </location>
</feature>
<dbReference type="InterPro" id="IPR036875">
    <property type="entry name" value="Znf_CCHC_sf"/>
</dbReference>
<evidence type="ECO:0000313" key="7">
    <source>
        <dbReference type="RefSeq" id="XP_035824691.1"/>
    </source>
</evidence>
<keyword evidence="7" id="KW-0347">Helicase</keyword>
<dbReference type="Gene3D" id="4.10.60.10">
    <property type="entry name" value="Zinc finger, CCHC-type"/>
    <property type="match status" value="1"/>
</dbReference>
<name>A0ABM1VQJ9_APLCA</name>
<feature type="compositionally biased region" description="Basic and acidic residues" evidence="4">
    <location>
        <begin position="42"/>
        <end position="54"/>
    </location>
</feature>
<feature type="compositionally biased region" description="Basic and acidic residues" evidence="4">
    <location>
        <begin position="238"/>
        <end position="247"/>
    </location>
</feature>
<evidence type="ECO:0000313" key="6">
    <source>
        <dbReference type="Proteomes" id="UP000694888"/>
    </source>
</evidence>
<dbReference type="SMART" id="SM00343">
    <property type="entry name" value="ZnF_C2HC"/>
    <property type="match status" value="1"/>
</dbReference>
<feature type="region of interest" description="Disordered" evidence="4">
    <location>
        <begin position="212"/>
        <end position="257"/>
    </location>
</feature>
<dbReference type="RefSeq" id="XP_035824691.1">
    <property type="nucleotide sequence ID" value="XM_035968798.1"/>
</dbReference>
<dbReference type="PROSITE" id="PS50158">
    <property type="entry name" value="ZF_CCHC"/>
    <property type="match status" value="1"/>
</dbReference>
<feature type="compositionally biased region" description="Polar residues" evidence="4">
    <location>
        <begin position="163"/>
        <end position="182"/>
    </location>
</feature>
<feature type="region of interest" description="Disordered" evidence="4">
    <location>
        <begin position="121"/>
        <end position="189"/>
    </location>
</feature>